<protein>
    <recommendedName>
        <fullName evidence="2">histidine kinase</fullName>
        <ecNumber evidence="2">2.7.13.3</ecNumber>
    </recommendedName>
</protein>
<feature type="domain" description="Histidine kinase" evidence="11">
    <location>
        <begin position="248"/>
        <end position="472"/>
    </location>
</feature>
<dbReference type="CDD" id="cd19410">
    <property type="entry name" value="HK9-like_sensor"/>
    <property type="match status" value="1"/>
</dbReference>
<dbReference type="InterPro" id="IPR005467">
    <property type="entry name" value="His_kinase_dom"/>
</dbReference>
<sequence length="611" mass="67240">MPSHPKKKTVHPEIWAGLLLMLAACALATIASVNSRHANAQLNQSMQIRQAIGELFGEMRDAENGQRGYLLVGEADYLQPYLRVRRQLPDTQAELRSLIANDPIQRKLLDKLDAVVAKKMAVLAHTIELRGANDQASALAAAKAGYDLHLMDQVRQLLMQLDAYETKREAANLQRAHQWQQQLLGVIIATTLLALLLAILVIRREVQQRYEMQFKNAVLKEQMEHQQATEAQLRQAQKMEALGQLTGGIAHDFNNMLAIIVGNLEMAQRRLPLGADTADKFINNALIGASRTAELTKRLLAFSRRQALHPTSIDVNECVQEMFTILSRTLGENITLQLMLGERVWPAFVDQPQLASAILNLAVNSRDAMEGHGQLTIETANAYLDQSYVRQNEGVALGEYVMVSVSDTGHGMSQEVLHKVFEPYFTTKSVGKGTGLGLAQIHGFLAQSKGHTKIYSEVGVGTTVKLYLPRAEKAEPAPVAGRNSLVAALPNTVLVVEDSAEVRVFVTTAVEELGYRALQAENAEAAERVLEAHPEVSILLTDVVMPGSSGVQLADAMTGRFPELRVLLMSGYAPDIVERATQSHKHIHLLAKPFTIRQLAEALHATLNKHP</sequence>
<dbReference type="InterPro" id="IPR003661">
    <property type="entry name" value="HisK_dim/P_dom"/>
</dbReference>
<accession>A0ABQ5XH96</accession>
<evidence type="ECO:0000256" key="7">
    <source>
        <dbReference type="ARBA" id="ARBA00022840"/>
    </source>
</evidence>
<keyword evidence="10" id="KW-0812">Transmembrane</keyword>
<evidence type="ECO:0000256" key="1">
    <source>
        <dbReference type="ARBA" id="ARBA00000085"/>
    </source>
</evidence>
<dbReference type="Pfam" id="PF00512">
    <property type="entry name" value="HisKA"/>
    <property type="match status" value="1"/>
</dbReference>
<dbReference type="Gene3D" id="3.40.50.2300">
    <property type="match status" value="1"/>
</dbReference>
<dbReference type="SMART" id="SM00448">
    <property type="entry name" value="REC"/>
    <property type="match status" value="1"/>
</dbReference>
<keyword evidence="4" id="KW-0808">Transferase</keyword>
<dbReference type="EC" id="2.7.13.3" evidence="2"/>
<gene>
    <name evidence="13" type="ORF">GCM10007898_34140</name>
</gene>
<feature type="domain" description="Response regulatory" evidence="12">
    <location>
        <begin position="492"/>
        <end position="607"/>
    </location>
</feature>
<dbReference type="InterPro" id="IPR036097">
    <property type="entry name" value="HisK_dim/P_sf"/>
</dbReference>
<dbReference type="SUPFAM" id="SSF47384">
    <property type="entry name" value="Homodimeric domain of signal transducing histidine kinase"/>
    <property type="match status" value="1"/>
</dbReference>
<evidence type="ECO:0000256" key="2">
    <source>
        <dbReference type="ARBA" id="ARBA00012438"/>
    </source>
</evidence>
<evidence type="ECO:0000313" key="14">
    <source>
        <dbReference type="Proteomes" id="UP001156627"/>
    </source>
</evidence>
<evidence type="ECO:0000256" key="9">
    <source>
        <dbReference type="PROSITE-ProRule" id="PRU00169"/>
    </source>
</evidence>
<keyword evidence="14" id="KW-1185">Reference proteome</keyword>
<feature type="transmembrane region" description="Helical" evidence="10">
    <location>
        <begin position="183"/>
        <end position="202"/>
    </location>
</feature>
<dbReference type="PANTHER" id="PTHR43065:SF46">
    <property type="entry name" value="C4-DICARBOXYLATE TRANSPORT SENSOR PROTEIN DCTB"/>
    <property type="match status" value="1"/>
</dbReference>
<dbReference type="InterPro" id="IPR036890">
    <property type="entry name" value="HATPase_C_sf"/>
</dbReference>
<evidence type="ECO:0000256" key="10">
    <source>
        <dbReference type="SAM" id="Phobius"/>
    </source>
</evidence>
<dbReference type="InterPro" id="IPR001789">
    <property type="entry name" value="Sig_transdc_resp-reg_receiver"/>
</dbReference>
<dbReference type="InterPro" id="IPR007891">
    <property type="entry name" value="CHASE3"/>
</dbReference>
<dbReference type="Pfam" id="PF02518">
    <property type="entry name" value="HATPase_c"/>
    <property type="match status" value="1"/>
</dbReference>
<dbReference type="Proteomes" id="UP001156627">
    <property type="component" value="Unassembled WGS sequence"/>
</dbReference>
<dbReference type="PANTHER" id="PTHR43065">
    <property type="entry name" value="SENSOR HISTIDINE KINASE"/>
    <property type="match status" value="1"/>
</dbReference>
<keyword evidence="10" id="KW-1133">Transmembrane helix</keyword>
<evidence type="ECO:0000259" key="11">
    <source>
        <dbReference type="PROSITE" id="PS50109"/>
    </source>
</evidence>
<dbReference type="EMBL" id="BSOA01000043">
    <property type="protein sequence ID" value="GLQ89839.1"/>
    <property type="molecule type" value="Genomic_DNA"/>
</dbReference>
<evidence type="ECO:0000256" key="3">
    <source>
        <dbReference type="ARBA" id="ARBA00022553"/>
    </source>
</evidence>
<dbReference type="PRINTS" id="PR00344">
    <property type="entry name" value="BCTRLSENSOR"/>
</dbReference>
<reference evidence="14" key="1">
    <citation type="journal article" date="2019" name="Int. J. Syst. Evol. Microbiol.">
        <title>The Global Catalogue of Microorganisms (GCM) 10K type strain sequencing project: providing services to taxonomists for standard genome sequencing and annotation.</title>
        <authorList>
            <consortium name="The Broad Institute Genomics Platform"/>
            <consortium name="The Broad Institute Genome Sequencing Center for Infectious Disease"/>
            <person name="Wu L."/>
            <person name="Ma J."/>
        </authorList>
    </citation>
    <scope>NUCLEOTIDE SEQUENCE [LARGE SCALE GENOMIC DNA]</scope>
    <source>
        <strain evidence="14">NBRC 111981</strain>
    </source>
</reference>
<dbReference type="RefSeq" id="WP_284333276.1">
    <property type="nucleotide sequence ID" value="NZ_BSOA01000043.1"/>
</dbReference>
<keyword evidence="7" id="KW-0067">ATP-binding</keyword>
<dbReference type="PROSITE" id="PS50110">
    <property type="entry name" value="RESPONSE_REGULATORY"/>
    <property type="match status" value="1"/>
</dbReference>
<evidence type="ECO:0000259" key="12">
    <source>
        <dbReference type="PROSITE" id="PS50110"/>
    </source>
</evidence>
<dbReference type="SMART" id="SM00387">
    <property type="entry name" value="HATPase_c"/>
    <property type="match status" value="1"/>
</dbReference>
<organism evidence="13 14">
    <name type="scientific">Dyella flagellata</name>
    <dbReference type="NCBI Taxonomy" id="1867833"/>
    <lineage>
        <taxon>Bacteria</taxon>
        <taxon>Pseudomonadati</taxon>
        <taxon>Pseudomonadota</taxon>
        <taxon>Gammaproteobacteria</taxon>
        <taxon>Lysobacterales</taxon>
        <taxon>Rhodanobacteraceae</taxon>
        <taxon>Dyella</taxon>
    </lineage>
</organism>
<evidence type="ECO:0000313" key="13">
    <source>
        <dbReference type="EMBL" id="GLQ89839.1"/>
    </source>
</evidence>
<evidence type="ECO:0000256" key="4">
    <source>
        <dbReference type="ARBA" id="ARBA00022679"/>
    </source>
</evidence>
<keyword evidence="5" id="KW-0547">Nucleotide-binding</keyword>
<dbReference type="SMART" id="SM00388">
    <property type="entry name" value="HisKA"/>
    <property type="match status" value="1"/>
</dbReference>
<keyword evidence="8" id="KW-0902">Two-component regulatory system</keyword>
<dbReference type="SUPFAM" id="SSF55874">
    <property type="entry name" value="ATPase domain of HSP90 chaperone/DNA topoisomerase II/histidine kinase"/>
    <property type="match status" value="1"/>
</dbReference>
<dbReference type="InterPro" id="IPR003594">
    <property type="entry name" value="HATPase_dom"/>
</dbReference>
<dbReference type="Gene3D" id="3.30.565.10">
    <property type="entry name" value="Histidine kinase-like ATPase, C-terminal domain"/>
    <property type="match status" value="1"/>
</dbReference>
<name>A0ABQ5XH96_9GAMM</name>
<keyword evidence="6 13" id="KW-0418">Kinase</keyword>
<evidence type="ECO:0000256" key="6">
    <source>
        <dbReference type="ARBA" id="ARBA00022777"/>
    </source>
</evidence>
<dbReference type="GO" id="GO:0016301">
    <property type="term" value="F:kinase activity"/>
    <property type="evidence" value="ECO:0007669"/>
    <property type="project" value="UniProtKB-KW"/>
</dbReference>
<comment type="caution">
    <text evidence="13">The sequence shown here is derived from an EMBL/GenBank/DDBJ whole genome shotgun (WGS) entry which is preliminary data.</text>
</comment>
<dbReference type="Pfam" id="PF05227">
    <property type="entry name" value="CHASE3"/>
    <property type="match status" value="1"/>
</dbReference>
<keyword evidence="3 9" id="KW-0597">Phosphoprotein</keyword>
<evidence type="ECO:0000256" key="8">
    <source>
        <dbReference type="ARBA" id="ARBA00023012"/>
    </source>
</evidence>
<keyword evidence="10" id="KW-0472">Membrane</keyword>
<evidence type="ECO:0000256" key="5">
    <source>
        <dbReference type="ARBA" id="ARBA00022741"/>
    </source>
</evidence>
<dbReference type="SUPFAM" id="SSF52172">
    <property type="entry name" value="CheY-like"/>
    <property type="match status" value="1"/>
</dbReference>
<dbReference type="PROSITE" id="PS50109">
    <property type="entry name" value="HIS_KIN"/>
    <property type="match status" value="1"/>
</dbReference>
<feature type="modified residue" description="4-aspartylphosphate" evidence="9">
    <location>
        <position position="542"/>
    </location>
</feature>
<dbReference type="Gene3D" id="1.10.287.130">
    <property type="match status" value="1"/>
</dbReference>
<dbReference type="PROSITE" id="PS51257">
    <property type="entry name" value="PROKAR_LIPOPROTEIN"/>
    <property type="match status" value="1"/>
</dbReference>
<dbReference type="InterPro" id="IPR004358">
    <property type="entry name" value="Sig_transdc_His_kin-like_C"/>
</dbReference>
<comment type="catalytic activity">
    <reaction evidence="1">
        <text>ATP + protein L-histidine = ADP + protein N-phospho-L-histidine.</text>
        <dbReference type="EC" id="2.7.13.3"/>
    </reaction>
</comment>
<proteinExistence type="predicted"/>
<dbReference type="InterPro" id="IPR011006">
    <property type="entry name" value="CheY-like_superfamily"/>
</dbReference>
<dbReference type="Pfam" id="PF00072">
    <property type="entry name" value="Response_reg"/>
    <property type="match status" value="1"/>
</dbReference>